<reference evidence="4" key="1">
    <citation type="submission" date="2020-10" db="EMBL/GenBank/DDBJ databases">
        <authorList>
            <person name="Gilroy R."/>
        </authorList>
    </citation>
    <scope>NUCLEOTIDE SEQUENCE</scope>
    <source>
        <strain evidence="4">CHK190-19873</strain>
    </source>
</reference>
<dbReference type="PANTHER" id="PTHR43002">
    <property type="entry name" value="GLYCOGEN DEBRANCHING ENZYME"/>
    <property type="match status" value="1"/>
</dbReference>
<dbReference type="InterPro" id="IPR013783">
    <property type="entry name" value="Ig-like_fold"/>
</dbReference>
<dbReference type="CDD" id="cd02860">
    <property type="entry name" value="E_set_Pullulanase"/>
    <property type="match status" value="1"/>
</dbReference>
<dbReference type="InterPro" id="IPR049117">
    <property type="entry name" value="pulA_all-beta"/>
</dbReference>
<protein>
    <submittedName>
        <fullName evidence="4">Type I pullulanase</fullName>
        <ecNumber evidence="4">3.2.1.41</ecNumber>
    </submittedName>
</protein>
<dbReference type="Gene3D" id="3.20.20.80">
    <property type="entry name" value="Glycosidases"/>
    <property type="match status" value="1"/>
</dbReference>
<dbReference type="EC" id="3.2.1.41" evidence="4"/>
<dbReference type="InterPro" id="IPR011840">
    <property type="entry name" value="PulA_typeI"/>
</dbReference>
<accession>A0A9D1EWL5</accession>
<evidence type="ECO:0000313" key="4">
    <source>
        <dbReference type="EMBL" id="HIS32976.1"/>
    </source>
</evidence>
<dbReference type="SMART" id="SM00642">
    <property type="entry name" value="Aamy"/>
    <property type="match status" value="1"/>
</dbReference>
<dbReference type="EMBL" id="DVIQ01000109">
    <property type="protein sequence ID" value="HIS32976.1"/>
    <property type="molecule type" value="Genomic_DNA"/>
</dbReference>
<dbReference type="CDD" id="cd11341">
    <property type="entry name" value="AmyAc_Pullulanase_LD-like"/>
    <property type="match status" value="1"/>
</dbReference>
<comment type="caution">
    <text evidence="4">The sequence shown here is derived from an EMBL/GenBank/DDBJ whole genome shotgun (WGS) entry which is preliminary data.</text>
</comment>
<comment type="similarity">
    <text evidence="1">Belongs to the glycosyl hydrolase 13 family.</text>
</comment>
<dbReference type="SUPFAM" id="SSF51445">
    <property type="entry name" value="(Trans)glycosidases"/>
    <property type="match status" value="1"/>
</dbReference>
<sequence>MRTAEEWNAYYTDSSFEKSFFYGKSDLGCSCGPDGTGFRLWSPPAQAVYLNLYRDGEGLPAFRQVAMEPGEKGVWKYETSEDLHGVYYDYEVVIDGERNRTGDPYAKGAGINGQRSMAVDLKRTDPSGWEKDRRPPRPVENIVYELHVKEFSWDASSGIPKEHRGTYRAFTYTDSTLNGDGIHPTCLSYLKNLGVTYVQLMPVFDYGSVDERKKDAFNWGYDPVNYNVPEGSYSTKPGDGTARIRELKEAVMALHSQGIRVVMDVVYNHTYHLDSWFQKTVPWYYYRTWEDGTVSDGSACGNDVASERAMCASYILDSVLYWAEEYHMDGFRFDLMGLLDTELMNRIRRELDKRYGQGEILLYGEPWAAGHTAMKSGAVPALKKNLCFLDANVGVFCDDTRNALKGSVIETEERGFINGGEDCEEGILWGAAAWCGPASGREFRAKAPSQIITYATSHDNQTLWDRITDTVPKDLWEKMNRLCAGIYLTCQGSLFLLSGEEFKRTKNGMDNSYCAPIGLNRLDWKLAWENRGLAEYYRGLFALRKKLPGLCDKTKDAWTRIRGAKKAPGLVSFFVDNEDENGSARWKTLFLVYNARKEAAPIALPEAKWEVLADGENSRLWEDQEGGSGKVWPREQERGGKGGAGKAPGYGVLILGSRRQIDEMDIR</sequence>
<keyword evidence="4" id="KW-0378">Hydrolase</keyword>
<dbReference type="Pfam" id="PF00128">
    <property type="entry name" value="Alpha-amylase"/>
    <property type="match status" value="1"/>
</dbReference>
<proteinExistence type="inferred from homology"/>
<evidence type="ECO:0000256" key="1">
    <source>
        <dbReference type="ARBA" id="ARBA00008061"/>
    </source>
</evidence>
<dbReference type="InterPro" id="IPR014756">
    <property type="entry name" value="Ig_E-set"/>
</dbReference>
<dbReference type="InterPro" id="IPR004193">
    <property type="entry name" value="Glyco_hydro_13_N"/>
</dbReference>
<evidence type="ECO:0000256" key="2">
    <source>
        <dbReference type="SAM" id="MobiDB-lite"/>
    </source>
</evidence>
<name>A0A9D1EWL5_9FIRM</name>
<dbReference type="Gene3D" id="2.60.40.10">
    <property type="entry name" value="Immunoglobulins"/>
    <property type="match status" value="1"/>
</dbReference>
<dbReference type="SUPFAM" id="SSF81296">
    <property type="entry name" value="E set domains"/>
    <property type="match status" value="1"/>
</dbReference>
<feature type="domain" description="Glycosyl hydrolase family 13 catalytic" evidence="3">
    <location>
        <begin position="170"/>
        <end position="544"/>
    </location>
</feature>
<reference evidence="4" key="2">
    <citation type="journal article" date="2021" name="PeerJ">
        <title>Extensive microbial diversity within the chicken gut microbiome revealed by metagenomics and culture.</title>
        <authorList>
            <person name="Gilroy R."/>
            <person name="Ravi A."/>
            <person name="Getino M."/>
            <person name="Pursley I."/>
            <person name="Horton D.L."/>
            <person name="Alikhan N.F."/>
            <person name="Baker D."/>
            <person name="Gharbi K."/>
            <person name="Hall N."/>
            <person name="Watson M."/>
            <person name="Adriaenssens E.M."/>
            <person name="Foster-Nyarko E."/>
            <person name="Jarju S."/>
            <person name="Secka A."/>
            <person name="Antonio M."/>
            <person name="Oren A."/>
            <person name="Chaudhuri R.R."/>
            <person name="La Ragione R."/>
            <person name="Hildebrand F."/>
            <person name="Pallen M.J."/>
        </authorList>
    </citation>
    <scope>NUCLEOTIDE SEQUENCE</scope>
    <source>
        <strain evidence="4">CHK190-19873</strain>
    </source>
</reference>
<dbReference type="Gene3D" id="2.60.40.1180">
    <property type="entry name" value="Golgi alpha-mannosidase II"/>
    <property type="match status" value="1"/>
</dbReference>
<gene>
    <name evidence="4" type="primary">pulA</name>
    <name evidence="4" type="ORF">IAB44_15730</name>
</gene>
<evidence type="ECO:0000259" key="3">
    <source>
        <dbReference type="SMART" id="SM00642"/>
    </source>
</evidence>
<dbReference type="AlphaFoldDB" id="A0A9D1EWL5"/>
<dbReference type="Pfam" id="PF21653">
    <property type="entry name" value="pulA_all-beta"/>
    <property type="match status" value="1"/>
</dbReference>
<dbReference type="InterPro" id="IPR006047">
    <property type="entry name" value="GH13_cat_dom"/>
</dbReference>
<dbReference type="NCBIfam" id="TIGR02104">
    <property type="entry name" value="pulA_typeI"/>
    <property type="match status" value="1"/>
</dbReference>
<dbReference type="Proteomes" id="UP000823935">
    <property type="component" value="Unassembled WGS sequence"/>
</dbReference>
<dbReference type="GO" id="GO:0051060">
    <property type="term" value="F:pullulanase activity"/>
    <property type="evidence" value="ECO:0007669"/>
    <property type="project" value="UniProtKB-EC"/>
</dbReference>
<dbReference type="GO" id="GO:0005975">
    <property type="term" value="P:carbohydrate metabolic process"/>
    <property type="evidence" value="ECO:0007669"/>
    <property type="project" value="InterPro"/>
</dbReference>
<dbReference type="InterPro" id="IPR013780">
    <property type="entry name" value="Glyco_hydro_b"/>
</dbReference>
<feature type="region of interest" description="Disordered" evidence="2">
    <location>
        <begin position="620"/>
        <end position="647"/>
    </location>
</feature>
<organism evidence="4 5">
    <name type="scientific">Candidatus Limivivens intestinipullorum</name>
    <dbReference type="NCBI Taxonomy" id="2840858"/>
    <lineage>
        <taxon>Bacteria</taxon>
        <taxon>Bacillati</taxon>
        <taxon>Bacillota</taxon>
        <taxon>Clostridia</taxon>
        <taxon>Lachnospirales</taxon>
        <taxon>Lachnospiraceae</taxon>
        <taxon>Lachnospiraceae incertae sedis</taxon>
        <taxon>Candidatus Limivivens</taxon>
    </lineage>
</organism>
<dbReference type="InterPro" id="IPR017853">
    <property type="entry name" value="GH"/>
</dbReference>
<evidence type="ECO:0000313" key="5">
    <source>
        <dbReference type="Proteomes" id="UP000823935"/>
    </source>
</evidence>
<keyword evidence="4" id="KW-0326">Glycosidase</keyword>
<dbReference type="Pfam" id="PF02922">
    <property type="entry name" value="CBM_48"/>
    <property type="match status" value="1"/>
</dbReference>